<feature type="compositionally biased region" description="Pro residues" evidence="6">
    <location>
        <begin position="1"/>
        <end position="12"/>
    </location>
</feature>
<dbReference type="eggNOG" id="ENOG502SD7F">
    <property type="taxonomic scope" value="Eukaryota"/>
</dbReference>
<evidence type="ECO:0000256" key="5">
    <source>
        <dbReference type="ARBA" id="ARBA00023242"/>
    </source>
</evidence>
<dbReference type="OMA" id="GIDEAWM"/>
<feature type="compositionally biased region" description="Low complexity" evidence="6">
    <location>
        <begin position="89"/>
        <end position="106"/>
    </location>
</feature>
<evidence type="ECO:0000313" key="7">
    <source>
        <dbReference type="EMBL" id="EMR72783.1"/>
    </source>
</evidence>
<keyword evidence="4" id="KW-0804">Transcription</keyword>
<reference evidence="8" key="1">
    <citation type="journal article" date="2013" name="Genome Announc.">
        <title>Draft genome sequence of the grapevine dieback fungus Eutypa lata UCR-EL1.</title>
        <authorList>
            <person name="Blanco-Ulate B."/>
            <person name="Rolshausen P.E."/>
            <person name="Cantu D."/>
        </authorList>
    </citation>
    <scope>NUCLEOTIDE SEQUENCE [LARGE SCALE GENOMIC DNA]</scope>
    <source>
        <strain evidence="8">UCR-EL1</strain>
    </source>
</reference>
<keyword evidence="5" id="KW-0539">Nucleus</keyword>
<dbReference type="GO" id="GO:0000976">
    <property type="term" value="F:transcription cis-regulatory region binding"/>
    <property type="evidence" value="ECO:0007669"/>
    <property type="project" value="TreeGrafter"/>
</dbReference>
<keyword evidence="8" id="KW-1185">Reference proteome</keyword>
<dbReference type="HOGENOM" id="CLU_006524_7_0_1"/>
<feature type="region of interest" description="Disordered" evidence="6">
    <location>
        <begin position="689"/>
        <end position="708"/>
    </location>
</feature>
<keyword evidence="2" id="KW-0805">Transcription regulation</keyword>
<evidence type="ECO:0000256" key="4">
    <source>
        <dbReference type="ARBA" id="ARBA00023163"/>
    </source>
</evidence>
<evidence type="ECO:0000313" key="8">
    <source>
        <dbReference type="Proteomes" id="UP000012174"/>
    </source>
</evidence>
<evidence type="ECO:0000256" key="2">
    <source>
        <dbReference type="ARBA" id="ARBA00023015"/>
    </source>
</evidence>
<dbReference type="AlphaFoldDB" id="M7T7B0"/>
<evidence type="ECO:0000256" key="1">
    <source>
        <dbReference type="ARBA" id="ARBA00004123"/>
    </source>
</evidence>
<sequence>MDLAPVAPPRPPLSNQSSLSPQDHNQNQQQRTSAPYGHACANCAKAKCKCVSRGGGGGPPGPGTKCERCYRLGRECTPSATVRKRGSTRRSGVNGRGLLLGSVSSGSSGGGGGGVNSNSGGDTARTAQLEEKLDDLVSLLRSQQASTSTIAAAVGSAAAAAGAGVGVGVGGSGGSSSNNGGGGPTPHQIPTPESSTSEDNMPRLRLRDIYPFASLAGTAAANHVSASACYQPLPGSAAPNIPELTRAQAEECLDIFRENHLRFFPFVHIAADITAEEIQRDRPFLWLNIRALGCKSSVQQAAQGQRIREIIGQQVLANSERTMDLLLGLLGFLGWGMVQAMGRPVMAVFTGIATGMVSDLRLDKPPHFNPLKEAHAFKPYRFTCAAPWTTTERTYEQRRAVLACYVISANNFYFLKTQIMRWTPHMEEALHKLSDEPEWRGDQVLAFIVRIFKVLEDFSHVQWSVSDYGSRPSAPRPTAMYYVKALRANLDDIRRKLPSALQDDRMIQTYLYSAEAQINDLPMQSPIPSSPPGFIDFGRTECFDLCVRAIKMCLENYFSFEPAEYIGFAMPMFLHYARATQILYRLSLTDDPAWDRAAIRHTVDLVGALAEGEARFAAVARAAGLESDGPDGGDMYTKGANALRATIPIWRASLEHVGAIPPSTTTASVGGASGASGIVNNGINGDNNSSGVSGGVGGGGGGGVHSRAATTDIEGPVDATMGDAGVGVIADMNSVELPSADIMQDFMMMDFVDDPWITDFFTWESPMR</sequence>
<dbReference type="GO" id="GO:0005634">
    <property type="term" value="C:nucleus"/>
    <property type="evidence" value="ECO:0007669"/>
    <property type="project" value="UniProtKB-SubCell"/>
</dbReference>
<feature type="compositionally biased region" description="Polar residues" evidence="6">
    <location>
        <begin position="23"/>
        <end position="33"/>
    </location>
</feature>
<dbReference type="EMBL" id="KB705382">
    <property type="protein sequence ID" value="EMR72783.1"/>
    <property type="molecule type" value="Genomic_DNA"/>
</dbReference>
<protein>
    <submittedName>
        <fullName evidence="7">Putative zn 2cys6 transcription factor protein</fullName>
    </submittedName>
</protein>
<feature type="compositionally biased region" description="Low complexity" evidence="6">
    <location>
        <begin position="13"/>
        <end position="22"/>
    </location>
</feature>
<evidence type="ECO:0000256" key="6">
    <source>
        <dbReference type="SAM" id="MobiDB-lite"/>
    </source>
</evidence>
<feature type="region of interest" description="Disordered" evidence="6">
    <location>
        <begin position="80"/>
        <end position="123"/>
    </location>
</feature>
<feature type="region of interest" description="Disordered" evidence="6">
    <location>
        <begin position="172"/>
        <end position="202"/>
    </location>
</feature>
<name>M7T7B0_EUTLA</name>
<dbReference type="OrthoDB" id="5226580at2759"/>
<comment type="subcellular location">
    <subcellularLocation>
        <location evidence="1">Nucleus</location>
    </subcellularLocation>
</comment>
<gene>
    <name evidence="7" type="ORF">UCREL1_167</name>
</gene>
<keyword evidence="3" id="KW-0238">DNA-binding</keyword>
<organism evidence="7 8">
    <name type="scientific">Eutypa lata (strain UCR-EL1)</name>
    <name type="common">Grapevine dieback disease fungus</name>
    <name type="synonym">Eutypa armeniacae</name>
    <dbReference type="NCBI Taxonomy" id="1287681"/>
    <lineage>
        <taxon>Eukaryota</taxon>
        <taxon>Fungi</taxon>
        <taxon>Dikarya</taxon>
        <taxon>Ascomycota</taxon>
        <taxon>Pezizomycotina</taxon>
        <taxon>Sordariomycetes</taxon>
        <taxon>Xylariomycetidae</taxon>
        <taxon>Xylariales</taxon>
        <taxon>Diatrypaceae</taxon>
        <taxon>Eutypa</taxon>
    </lineage>
</organism>
<feature type="compositionally biased region" description="Gly residues" evidence="6">
    <location>
        <begin position="172"/>
        <end position="184"/>
    </location>
</feature>
<proteinExistence type="predicted"/>
<feature type="region of interest" description="Disordered" evidence="6">
    <location>
        <begin position="1"/>
        <end position="35"/>
    </location>
</feature>
<dbReference type="GO" id="GO:0000981">
    <property type="term" value="F:DNA-binding transcription factor activity, RNA polymerase II-specific"/>
    <property type="evidence" value="ECO:0007669"/>
    <property type="project" value="TreeGrafter"/>
</dbReference>
<evidence type="ECO:0000256" key="3">
    <source>
        <dbReference type="ARBA" id="ARBA00023125"/>
    </source>
</evidence>
<dbReference type="Proteomes" id="UP000012174">
    <property type="component" value="Unassembled WGS sequence"/>
</dbReference>
<dbReference type="CDD" id="cd12148">
    <property type="entry name" value="fungal_TF_MHR"/>
    <property type="match status" value="1"/>
</dbReference>
<feature type="compositionally biased region" description="Gly residues" evidence="6">
    <location>
        <begin position="692"/>
        <end position="704"/>
    </location>
</feature>
<dbReference type="InterPro" id="IPR051089">
    <property type="entry name" value="prtT"/>
</dbReference>
<dbReference type="PANTHER" id="PTHR31845">
    <property type="entry name" value="FINGER DOMAIN PROTEIN, PUTATIVE-RELATED"/>
    <property type="match status" value="1"/>
</dbReference>
<dbReference type="KEGG" id="ela:UCREL1_167"/>
<dbReference type="PANTHER" id="PTHR31845:SF32">
    <property type="entry name" value="MISCELLANEOUS ZN(II)2CYS6 TRANSCRIPTION FACTOR (EUROFUNG)-RELATED"/>
    <property type="match status" value="1"/>
</dbReference>
<accession>M7T7B0</accession>